<accession>A0A9P0BCC1</accession>
<dbReference type="EMBL" id="OV121138">
    <property type="protein sequence ID" value="CAH0560384.1"/>
    <property type="molecule type" value="Genomic_DNA"/>
</dbReference>
<evidence type="ECO:0000313" key="2">
    <source>
        <dbReference type="Proteomes" id="UP001154078"/>
    </source>
</evidence>
<sequence>MNVALSLSQQRDDDKLILDVIPPPELHLLLGCVNTLYGSMDKLYPDIATKWAQQSNIERSYTNGGKFSFAGNACNALLNNVNKLKFINIVEFSGFAKLTVEA</sequence>
<evidence type="ECO:0000313" key="1">
    <source>
        <dbReference type="EMBL" id="CAH0560384.1"/>
    </source>
</evidence>
<reference evidence="1" key="1">
    <citation type="submission" date="2021-12" db="EMBL/GenBank/DDBJ databases">
        <authorList>
            <person name="King R."/>
        </authorList>
    </citation>
    <scope>NUCLEOTIDE SEQUENCE</scope>
</reference>
<organism evidence="1 2">
    <name type="scientific">Brassicogethes aeneus</name>
    <name type="common">Rape pollen beetle</name>
    <name type="synonym">Meligethes aeneus</name>
    <dbReference type="NCBI Taxonomy" id="1431903"/>
    <lineage>
        <taxon>Eukaryota</taxon>
        <taxon>Metazoa</taxon>
        <taxon>Ecdysozoa</taxon>
        <taxon>Arthropoda</taxon>
        <taxon>Hexapoda</taxon>
        <taxon>Insecta</taxon>
        <taxon>Pterygota</taxon>
        <taxon>Neoptera</taxon>
        <taxon>Endopterygota</taxon>
        <taxon>Coleoptera</taxon>
        <taxon>Polyphaga</taxon>
        <taxon>Cucujiformia</taxon>
        <taxon>Nitidulidae</taxon>
        <taxon>Meligethinae</taxon>
        <taxon>Brassicogethes</taxon>
    </lineage>
</organism>
<gene>
    <name evidence="1" type="ORF">MELIAE_LOCUS10141</name>
</gene>
<proteinExistence type="predicted"/>
<protein>
    <submittedName>
        <fullName evidence="1">Uncharacterized protein</fullName>
    </submittedName>
</protein>
<name>A0A9P0BCC1_BRAAE</name>
<keyword evidence="2" id="KW-1185">Reference proteome</keyword>
<dbReference type="Proteomes" id="UP001154078">
    <property type="component" value="Chromosome 7"/>
</dbReference>
<dbReference type="AlphaFoldDB" id="A0A9P0BCC1"/>
<dbReference type="OrthoDB" id="10214547at2759"/>